<organism evidence="1 2">
    <name type="scientific">Litoreibacter roseus</name>
    <dbReference type="NCBI Taxonomy" id="2601869"/>
    <lineage>
        <taxon>Bacteria</taxon>
        <taxon>Pseudomonadati</taxon>
        <taxon>Pseudomonadota</taxon>
        <taxon>Alphaproteobacteria</taxon>
        <taxon>Rhodobacterales</taxon>
        <taxon>Roseobacteraceae</taxon>
        <taxon>Litoreibacter</taxon>
    </lineage>
</organism>
<dbReference type="RefSeq" id="WP_159807218.1">
    <property type="nucleotide sequence ID" value="NZ_BLJE01000002.1"/>
</dbReference>
<dbReference type="AlphaFoldDB" id="A0A6N6JGL1"/>
<proteinExistence type="predicted"/>
<evidence type="ECO:0008006" key="3">
    <source>
        <dbReference type="Google" id="ProtNLM"/>
    </source>
</evidence>
<dbReference type="Proteomes" id="UP000436822">
    <property type="component" value="Unassembled WGS sequence"/>
</dbReference>
<dbReference type="SUPFAM" id="SSF53756">
    <property type="entry name" value="UDP-Glycosyltransferase/glycogen phosphorylase"/>
    <property type="match status" value="1"/>
</dbReference>
<keyword evidence="2" id="KW-1185">Reference proteome</keyword>
<dbReference type="EMBL" id="BLJE01000002">
    <property type="protein sequence ID" value="GFE65366.1"/>
    <property type="molecule type" value="Genomic_DNA"/>
</dbReference>
<sequence length="357" mass="39680">MLQSEAAGKRPQIAYVLDPRFPGGTSSAVAAELEVVRDFADIRVFALSTAMFEDQGVAPQLDEALNRLKLPIVWDATEIAADIVVLHNPSCLKHQDDLGVRLIARHLIVVTHENFLRPGGAEGFDVAKCLTQIQRDSLVLERHLAPVSAWNRSTVTGWIASHQLSQTWTVLPIDWFNICEFDLVPPTVCPADRRGRHSRSGFEKFPSSKVMELCFSPSADRNVILGADAFLLDDDRPSHWTLYPFRGLTVSQYFEMIDFMIYFTAPTWRESFGRVIAEATAAGKLVITDPDVARTFDGTVVAAEPENVDKIVQGYIDEPDRYVSDVRSAQRQLKKFSPATFRSNIGEMLTKLAGGSA</sequence>
<evidence type="ECO:0000313" key="1">
    <source>
        <dbReference type="EMBL" id="GFE65366.1"/>
    </source>
</evidence>
<comment type="caution">
    <text evidence="1">The sequence shown here is derived from an EMBL/GenBank/DDBJ whole genome shotgun (WGS) entry which is preliminary data.</text>
</comment>
<dbReference type="OrthoDB" id="8549922at2"/>
<protein>
    <recommendedName>
        <fullName evidence="3">Glycosyl transferases group 1</fullName>
    </recommendedName>
</protein>
<gene>
    <name evidence="1" type="ORF">KIN_24400</name>
</gene>
<accession>A0A6N6JGL1</accession>
<evidence type="ECO:0000313" key="2">
    <source>
        <dbReference type="Proteomes" id="UP000436822"/>
    </source>
</evidence>
<reference evidence="1 2" key="1">
    <citation type="submission" date="2019-12" db="EMBL/GenBank/DDBJ databases">
        <title>Litoreibacter badius sp. nov., a novel bacteriochlorophyll a-containing bacterium in the genus Litoreibacter.</title>
        <authorList>
            <person name="Kanamuro M."/>
            <person name="Takabe Y."/>
            <person name="Mori K."/>
            <person name="Takaichi S."/>
            <person name="Hanada S."/>
        </authorList>
    </citation>
    <scope>NUCLEOTIDE SEQUENCE [LARGE SCALE GENOMIC DNA]</scope>
    <source>
        <strain evidence="1 2">K6</strain>
    </source>
</reference>
<name>A0A6N6JGL1_9RHOB</name>